<evidence type="ECO:0000313" key="8">
    <source>
        <dbReference type="EMBL" id="HGM46513.1"/>
    </source>
</evidence>
<comment type="subcellular location">
    <subcellularLocation>
        <location evidence="1">Cell membrane</location>
        <topology evidence="1">Peripheral membrane protein</topology>
    </subcellularLocation>
</comment>
<dbReference type="InterPro" id="IPR003439">
    <property type="entry name" value="ABC_transporter-like_ATP-bd"/>
</dbReference>
<name>A0A7C4D4G4_THEPE</name>
<dbReference type="Gene3D" id="3.40.50.300">
    <property type="entry name" value="P-loop containing nucleotide triphosphate hydrolases"/>
    <property type="match status" value="2"/>
</dbReference>
<protein>
    <submittedName>
        <fullName evidence="8">ABC transporter ATP-binding protein</fullName>
    </submittedName>
</protein>
<dbReference type="SUPFAM" id="SSF52540">
    <property type="entry name" value="P-loop containing nucleoside triphosphate hydrolases"/>
    <property type="match status" value="2"/>
</dbReference>
<evidence type="ECO:0000256" key="2">
    <source>
        <dbReference type="ARBA" id="ARBA00005417"/>
    </source>
</evidence>
<dbReference type="GO" id="GO:0042626">
    <property type="term" value="F:ATPase-coupled transmembrane transporter activity"/>
    <property type="evidence" value="ECO:0007669"/>
    <property type="project" value="TreeGrafter"/>
</dbReference>
<dbReference type="PANTHER" id="PTHR43553:SF24">
    <property type="entry name" value="ENERGY-COUPLING FACTOR TRANSPORTER ATP-BINDING PROTEIN ECFA1"/>
    <property type="match status" value="1"/>
</dbReference>
<sequence length="530" mass="58796">MGHERAFVDVKNLKVTFPRSERPVLKEVSFEVEEGDFTLITGPTGAGKTTLLLTLAGVIPSLIPAKVEGSVRLGNRDPVREGLSSMAGFLGIVFQDPEAQYVMPTVIEEAYFPAENLLLPRDEVARRAERALALVGLSEYRAHKVDTLSTGLKQRLALSTALVLDPEILLLDEPTAHIDMWTAREIYRVLGELKESGKTILVVEHRIELAEGLADKVVYIERDGRASVYSSVDEMIRIHGAERLVSEGIWVPYRYILNPRREIQEDSPAVKQQEEPAVSVENLTVRLGGVKVLDNVTLTIPRGRVAVILGPNGSGKTTLLKVLSGILRDFQGSVRVLGGSPRPDKVAFVAQVPELQFTERTVIEELASSFKARGFRREESLRKAREVLRARGIEHLADRVVYELSQGEKRLISILEMDVLEREVYLLDEPTFGLDLRYSLLVISRVNELAEEGKTVVLVTHDSWALPMLRATIYGLSRGRVVFSGSLSSLLRKRELWPELHFAPPKLLSDQLKLPSSEKTGGAAEGISHG</sequence>
<dbReference type="CDD" id="cd03225">
    <property type="entry name" value="ABC_cobalt_CbiO_domain1"/>
    <property type="match status" value="2"/>
</dbReference>
<dbReference type="GO" id="GO:0016887">
    <property type="term" value="F:ATP hydrolysis activity"/>
    <property type="evidence" value="ECO:0007669"/>
    <property type="project" value="InterPro"/>
</dbReference>
<dbReference type="EMBL" id="DTBQ01000058">
    <property type="protein sequence ID" value="HGM46513.1"/>
    <property type="molecule type" value="Genomic_DNA"/>
</dbReference>
<feature type="domain" description="ABC transporter" evidence="7">
    <location>
        <begin position="8"/>
        <end position="248"/>
    </location>
</feature>
<dbReference type="PANTHER" id="PTHR43553">
    <property type="entry name" value="HEAVY METAL TRANSPORTER"/>
    <property type="match status" value="1"/>
</dbReference>
<dbReference type="PROSITE" id="PS50893">
    <property type="entry name" value="ABC_TRANSPORTER_2"/>
    <property type="match status" value="2"/>
</dbReference>
<evidence type="ECO:0000256" key="1">
    <source>
        <dbReference type="ARBA" id="ARBA00004202"/>
    </source>
</evidence>
<dbReference type="InterPro" id="IPR015856">
    <property type="entry name" value="ABC_transpr_CbiO/EcfA_su"/>
</dbReference>
<dbReference type="GO" id="GO:0005524">
    <property type="term" value="F:ATP binding"/>
    <property type="evidence" value="ECO:0007669"/>
    <property type="project" value="UniProtKB-KW"/>
</dbReference>
<dbReference type="SMART" id="SM00382">
    <property type="entry name" value="AAA"/>
    <property type="match status" value="2"/>
</dbReference>
<comment type="function">
    <text evidence="6">Probably part of an ABC transporter complex. Responsible for energy coupling to the transport system.</text>
</comment>
<reference evidence="8" key="1">
    <citation type="journal article" date="2020" name="mSystems">
        <title>Genome- and Community-Level Interaction Insights into Carbon Utilization and Element Cycling Functions of Hydrothermarchaeota in Hydrothermal Sediment.</title>
        <authorList>
            <person name="Zhou Z."/>
            <person name="Liu Y."/>
            <person name="Xu W."/>
            <person name="Pan J."/>
            <person name="Luo Z.H."/>
            <person name="Li M."/>
        </authorList>
    </citation>
    <scope>NUCLEOTIDE SEQUENCE</scope>
    <source>
        <strain evidence="8">SpSt-649</strain>
    </source>
</reference>
<comment type="similarity">
    <text evidence="2">Belongs to the ABC transporter superfamily.</text>
</comment>
<keyword evidence="3" id="KW-0813">Transport</keyword>
<accession>A0A7C4D4G4</accession>
<evidence type="ECO:0000256" key="5">
    <source>
        <dbReference type="ARBA" id="ARBA00022840"/>
    </source>
</evidence>
<evidence type="ECO:0000256" key="3">
    <source>
        <dbReference type="ARBA" id="ARBA00022448"/>
    </source>
</evidence>
<dbReference type="Pfam" id="PF00005">
    <property type="entry name" value="ABC_tran"/>
    <property type="match status" value="2"/>
</dbReference>
<evidence type="ECO:0000256" key="6">
    <source>
        <dbReference type="ARBA" id="ARBA00025157"/>
    </source>
</evidence>
<dbReference type="AlphaFoldDB" id="A0A7C4D4G4"/>
<gene>
    <name evidence="8" type="ORF">ENU21_02000</name>
</gene>
<dbReference type="InterPro" id="IPR003593">
    <property type="entry name" value="AAA+_ATPase"/>
</dbReference>
<proteinExistence type="inferred from homology"/>
<comment type="caution">
    <text evidence="8">The sequence shown here is derived from an EMBL/GenBank/DDBJ whole genome shotgun (WGS) entry which is preliminary data.</text>
</comment>
<keyword evidence="5 8" id="KW-0067">ATP-binding</keyword>
<organism evidence="8">
    <name type="scientific">Thermofilum pendens</name>
    <dbReference type="NCBI Taxonomy" id="2269"/>
    <lineage>
        <taxon>Archaea</taxon>
        <taxon>Thermoproteota</taxon>
        <taxon>Thermoprotei</taxon>
        <taxon>Thermofilales</taxon>
        <taxon>Thermofilaceae</taxon>
        <taxon>Thermofilum</taxon>
    </lineage>
</organism>
<evidence type="ECO:0000259" key="7">
    <source>
        <dbReference type="PROSITE" id="PS50893"/>
    </source>
</evidence>
<dbReference type="InterPro" id="IPR050095">
    <property type="entry name" value="ECF_ABC_transporter_ATP-bd"/>
</dbReference>
<dbReference type="InterPro" id="IPR027417">
    <property type="entry name" value="P-loop_NTPase"/>
</dbReference>
<dbReference type="GO" id="GO:0043190">
    <property type="term" value="C:ATP-binding cassette (ABC) transporter complex"/>
    <property type="evidence" value="ECO:0007669"/>
    <property type="project" value="TreeGrafter"/>
</dbReference>
<keyword evidence="4" id="KW-0547">Nucleotide-binding</keyword>
<evidence type="ECO:0000256" key="4">
    <source>
        <dbReference type="ARBA" id="ARBA00022741"/>
    </source>
</evidence>
<feature type="domain" description="ABC transporter" evidence="7">
    <location>
        <begin position="278"/>
        <end position="503"/>
    </location>
</feature>